<comment type="caution">
    <text evidence="2">The sequence shown here is derived from an EMBL/GenBank/DDBJ whole genome shotgun (WGS) entry which is preliminary data.</text>
</comment>
<accession>A0ABV6JWS8</accession>
<evidence type="ECO:0000313" key="2">
    <source>
        <dbReference type="EMBL" id="MFC0410133.1"/>
    </source>
</evidence>
<feature type="signal peptide" evidence="1">
    <location>
        <begin position="1"/>
        <end position="32"/>
    </location>
</feature>
<keyword evidence="3" id="KW-1185">Reference proteome</keyword>
<proteinExistence type="predicted"/>
<dbReference type="EMBL" id="JBHLUN010000013">
    <property type="protein sequence ID" value="MFC0410133.1"/>
    <property type="molecule type" value="Genomic_DNA"/>
</dbReference>
<sequence length="218" mass="22228">MTGSASRRVLLLGTLLAGLPLLGLPAAAPARAQGTTAAAPATPPVRIRGTITAVTDKTLSVTTRADEKLEVALGDPLSVTSPKPVALADIKSGDYLGIVGEPGPDNTLRARAVVVFPEAMRGTGEGHYPWDLPGTSMTNATVSAVVSASQGRTLTMSYKGQEVKIEVPPDTPIVTPVPATRADLKPGAAVMLTATRDAAGHLSASRVNVAKDGVNPPN</sequence>
<organism evidence="2 3">
    <name type="scientific">Roseomonas elaeocarpi</name>
    <dbReference type="NCBI Taxonomy" id="907779"/>
    <lineage>
        <taxon>Bacteria</taxon>
        <taxon>Pseudomonadati</taxon>
        <taxon>Pseudomonadota</taxon>
        <taxon>Alphaproteobacteria</taxon>
        <taxon>Acetobacterales</taxon>
        <taxon>Roseomonadaceae</taxon>
        <taxon>Roseomonas</taxon>
    </lineage>
</organism>
<evidence type="ECO:0008006" key="4">
    <source>
        <dbReference type="Google" id="ProtNLM"/>
    </source>
</evidence>
<evidence type="ECO:0000256" key="1">
    <source>
        <dbReference type="SAM" id="SignalP"/>
    </source>
</evidence>
<keyword evidence="1" id="KW-0732">Signal</keyword>
<dbReference type="InterPro" id="IPR006311">
    <property type="entry name" value="TAT_signal"/>
</dbReference>
<reference evidence="2 3" key="1">
    <citation type="submission" date="2024-09" db="EMBL/GenBank/DDBJ databases">
        <authorList>
            <person name="Sun Q."/>
            <person name="Mori K."/>
        </authorList>
    </citation>
    <scope>NUCLEOTIDE SEQUENCE [LARGE SCALE GENOMIC DNA]</scope>
    <source>
        <strain evidence="2 3">TBRC 5777</strain>
    </source>
</reference>
<name>A0ABV6JWS8_9PROT</name>
<feature type="chain" id="PRO_5045730094" description="DUF5666 domain-containing protein" evidence="1">
    <location>
        <begin position="33"/>
        <end position="218"/>
    </location>
</feature>
<evidence type="ECO:0000313" key="3">
    <source>
        <dbReference type="Proteomes" id="UP001589865"/>
    </source>
</evidence>
<dbReference type="Proteomes" id="UP001589865">
    <property type="component" value="Unassembled WGS sequence"/>
</dbReference>
<dbReference type="RefSeq" id="WP_377045885.1">
    <property type="nucleotide sequence ID" value="NZ_JBHLUN010000013.1"/>
</dbReference>
<protein>
    <recommendedName>
        <fullName evidence="4">DUF5666 domain-containing protein</fullName>
    </recommendedName>
</protein>
<dbReference type="PROSITE" id="PS51318">
    <property type="entry name" value="TAT"/>
    <property type="match status" value="1"/>
</dbReference>
<gene>
    <name evidence="2" type="ORF">ACFFGY_17915</name>
</gene>